<evidence type="ECO:0000313" key="3">
    <source>
        <dbReference type="Proteomes" id="UP001237823"/>
    </source>
</evidence>
<dbReference type="Proteomes" id="UP001237823">
    <property type="component" value="Unassembled WGS sequence"/>
</dbReference>
<accession>A0ABT7TAA4</accession>
<organism evidence="2 3">
    <name type="scientific">Curtobacterium citri</name>
    <dbReference type="NCBI Taxonomy" id="3055139"/>
    <lineage>
        <taxon>Bacteria</taxon>
        <taxon>Bacillati</taxon>
        <taxon>Actinomycetota</taxon>
        <taxon>Actinomycetes</taxon>
        <taxon>Micrococcales</taxon>
        <taxon>Microbacteriaceae</taxon>
        <taxon>Curtobacterium</taxon>
    </lineage>
</organism>
<sequence>MELVGAVEVIGRNALDRELTSWADRRNAGDWIDEAPLDPRGKQDVAKAAERAARGGSRDRHDRLVAELSFGFWRYLVGSRYHASLWVPDLHRAFPHGPVDLRTRRAEVERRMHRLHLTRNRAAHHEPIHQRDLRRDLDAALELLGWIHPVAAEWAADTTSLRAVLDARPSD</sequence>
<reference evidence="2 3" key="1">
    <citation type="submission" date="2023-06" db="EMBL/GenBank/DDBJ databases">
        <authorList>
            <person name="Feng G."/>
            <person name="Li J."/>
            <person name="Zhu H."/>
        </authorList>
    </citation>
    <scope>NUCLEOTIDE SEQUENCE [LARGE SCALE GENOMIC DNA]</scope>
    <source>
        <strain evidence="2 3">RHCKG23</strain>
    </source>
</reference>
<feature type="compositionally biased region" description="Basic and acidic residues" evidence="1">
    <location>
        <begin position="37"/>
        <end position="56"/>
    </location>
</feature>
<evidence type="ECO:0000313" key="2">
    <source>
        <dbReference type="EMBL" id="MDM7885887.1"/>
    </source>
</evidence>
<dbReference type="RefSeq" id="WP_289459264.1">
    <property type="nucleotide sequence ID" value="NZ_JAUCML010000008.1"/>
</dbReference>
<feature type="region of interest" description="Disordered" evidence="1">
    <location>
        <begin position="33"/>
        <end position="56"/>
    </location>
</feature>
<protein>
    <recommendedName>
        <fullName evidence="4">Abi-like protein</fullName>
    </recommendedName>
</protein>
<keyword evidence="3" id="KW-1185">Reference proteome</keyword>
<evidence type="ECO:0000256" key="1">
    <source>
        <dbReference type="SAM" id="MobiDB-lite"/>
    </source>
</evidence>
<proteinExistence type="predicted"/>
<dbReference type="EMBL" id="JAUCML010000008">
    <property type="protein sequence ID" value="MDM7885887.1"/>
    <property type="molecule type" value="Genomic_DNA"/>
</dbReference>
<comment type="caution">
    <text evidence="2">The sequence shown here is derived from an EMBL/GenBank/DDBJ whole genome shotgun (WGS) entry which is preliminary data.</text>
</comment>
<name>A0ABT7TAA4_9MICO</name>
<evidence type="ECO:0008006" key="4">
    <source>
        <dbReference type="Google" id="ProtNLM"/>
    </source>
</evidence>
<gene>
    <name evidence="2" type="ORF">QUG92_12290</name>
</gene>